<keyword evidence="1" id="KW-0255">Endonuclease</keyword>
<proteinExistence type="predicted"/>
<keyword evidence="1" id="KW-0378">Hydrolase</keyword>
<evidence type="ECO:0000313" key="1">
    <source>
        <dbReference type="EMBL" id="QQP38441.1"/>
    </source>
</evidence>
<keyword evidence="2" id="KW-1185">Reference proteome</keyword>
<dbReference type="EMBL" id="CP045902">
    <property type="protein sequence ID" value="QQP38441.1"/>
    <property type="molecule type" value="Genomic_DNA"/>
</dbReference>
<reference evidence="2" key="1">
    <citation type="submission" date="2021-01" db="EMBL/GenBank/DDBJ databases">
        <title>Caligus Genome Assembly.</title>
        <authorList>
            <person name="Gallardo-Escarate C."/>
        </authorList>
    </citation>
    <scope>NUCLEOTIDE SEQUENCE [LARGE SCALE GENOMIC DNA]</scope>
</reference>
<gene>
    <name evidence="1" type="ORF">FKW44_019012</name>
</gene>
<organism evidence="1 2">
    <name type="scientific">Caligus rogercresseyi</name>
    <name type="common">Sea louse</name>
    <dbReference type="NCBI Taxonomy" id="217165"/>
    <lineage>
        <taxon>Eukaryota</taxon>
        <taxon>Metazoa</taxon>
        <taxon>Ecdysozoa</taxon>
        <taxon>Arthropoda</taxon>
        <taxon>Crustacea</taxon>
        <taxon>Multicrustacea</taxon>
        <taxon>Hexanauplia</taxon>
        <taxon>Copepoda</taxon>
        <taxon>Siphonostomatoida</taxon>
        <taxon>Caligidae</taxon>
        <taxon>Caligus</taxon>
    </lineage>
</organism>
<dbReference type="AlphaFoldDB" id="A0A7T8JY57"/>
<protein>
    <submittedName>
        <fullName evidence="1">Flap endonuclease 1</fullName>
    </submittedName>
</protein>
<dbReference type="Proteomes" id="UP000595437">
    <property type="component" value="Chromosome 13"/>
</dbReference>
<dbReference type="GO" id="GO:0004519">
    <property type="term" value="F:endonuclease activity"/>
    <property type="evidence" value="ECO:0007669"/>
    <property type="project" value="UniProtKB-KW"/>
</dbReference>
<accession>A0A7T8JY57</accession>
<name>A0A7T8JY57_CALRO</name>
<keyword evidence="1" id="KW-0540">Nuclease</keyword>
<evidence type="ECO:0000313" key="2">
    <source>
        <dbReference type="Proteomes" id="UP000595437"/>
    </source>
</evidence>
<dbReference type="OrthoDB" id="1937206at2759"/>
<sequence>MSGEKGFAEDRIRNGAKKLLKARQDPPRDGWTDSFKSYLALGQRESPVTLGLDPKWICQKE</sequence>